<accession>A0A1Y4LYE4</accession>
<feature type="domain" description="DUF4097" evidence="3">
    <location>
        <begin position="152"/>
        <end position="322"/>
    </location>
</feature>
<dbReference type="Proteomes" id="UP000195447">
    <property type="component" value="Unassembled WGS sequence"/>
</dbReference>
<feature type="transmembrane region" description="Helical" evidence="2">
    <location>
        <begin position="96"/>
        <end position="121"/>
    </location>
</feature>
<dbReference type="InterPro" id="IPR025164">
    <property type="entry name" value="Toastrack_DUF4097"/>
</dbReference>
<protein>
    <recommendedName>
        <fullName evidence="3">DUF4097 domain-containing protein</fullName>
    </recommendedName>
</protein>
<sequence>MTKETYLERLEKLLEGMDPKEKEEALAYCREYFEDAQDKDVEQIIKELGTPEEFAEQLKSDESFKQKITPPEFKYQMKNVSNEISKTSRKKSKLPFIIVGVIAAFIIIGVLLKFVLGFYTFHVVDKVIISNKNTQVSSSEEMLAADYTFPQINNIELETNCSVLIRQGNSNKIIFNELYDREVNVNSNENKVEVKVNSTRDETNKKVIIEVADENANFDIECDSGNVTVENMVGNNIEVSCENGNIEAKTINFNIVSLDSSNGNIDAELSGKFEDYRYELENENGTTNVGDISTSHSIETEGNHGANKKLSLESSNGNIDVRFAG</sequence>
<reference evidence="5" key="1">
    <citation type="submission" date="2017-04" db="EMBL/GenBank/DDBJ databases">
        <title>Function of individual gut microbiota members based on whole genome sequencing of pure cultures obtained from chicken caecum.</title>
        <authorList>
            <person name="Medvecky M."/>
            <person name="Cejkova D."/>
            <person name="Polansky O."/>
            <person name="Karasova D."/>
            <person name="Kubasova T."/>
            <person name="Cizek A."/>
            <person name="Rychlik I."/>
        </authorList>
    </citation>
    <scope>NUCLEOTIDE SEQUENCE [LARGE SCALE GENOMIC DNA]</scope>
    <source>
        <strain evidence="5">An178</strain>
    </source>
</reference>
<dbReference type="RefSeq" id="WP_087158570.1">
    <property type="nucleotide sequence ID" value="NZ_NFKM01000008.1"/>
</dbReference>
<dbReference type="Pfam" id="PF22564">
    <property type="entry name" value="HAAS"/>
    <property type="match status" value="1"/>
</dbReference>
<evidence type="ECO:0000256" key="1">
    <source>
        <dbReference type="SAM" id="MobiDB-lite"/>
    </source>
</evidence>
<dbReference type="Pfam" id="PF13349">
    <property type="entry name" value="DUF4097"/>
    <property type="match status" value="1"/>
</dbReference>
<dbReference type="EMBL" id="NFKM01000008">
    <property type="protein sequence ID" value="OUP60960.1"/>
    <property type="molecule type" value="Genomic_DNA"/>
</dbReference>
<dbReference type="AlphaFoldDB" id="A0A1Y4LYE4"/>
<keyword evidence="2" id="KW-0812">Transmembrane</keyword>
<feature type="compositionally biased region" description="Polar residues" evidence="1">
    <location>
        <begin position="284"/>
        <end position="297"/>
    </location>
</feature>
<comment type="caution">
    <text evidence="4">The sequence shown here is derived from an EMBL/GenBank/DDBJ whole genome shotgun (WGS) entry which is preliminary data.</text>
</comment>
<evidence type="ECO:0000313" key="4">
    <source>
        <dbReference type="EMBL" id="OUP60960.1"/>
    </source>
</evidence>
<proteinExistence type="predicted"/>
<organism evidence="4 5">
    <name type="scientific">Faecalitalea cylindroides</name>
    <dbReference type="NCBI Taxonomy" id="39483"/>
    <lineage>
        <taxon>Bacteria</taxon>
        <taxon>Bacillati</taxon>
        <taxon>Bacillota</taxon>
        <taxon>Erysipelotrichia</taxon>
        <taxon>Erysipelotrichales</taxon>
        <taxon>Erysipelotrichaceae</taxon>
        <taxon>Faecalitalea</taxon>
    </lineage>
</organism>
<evidence type="ECO:0000259" key="3">
    <source>
        <dbReference type="Pfam" id="PF13349"/>
    </source>
</evidence>
<evidence type="ECO:0000256" key="2">
    <source>
        <dbReference type="SAM" id="Phobius"/>
    </source>
</evidence>
<keyword evidence="2" id="KW-0472">Membrane</keyword>
<gene>
    <name evidence="4" type="ORF">B5F14_05260</name>
</gene>
<keyword evidence="2" id="KW-1133">Transmembrane helix</keyword>
<evidence type="ECO:0000313" key="5">
    <source>
        <dbReference type="Proteomes" id="UP000195447"/>
    </source>
</evidence>
<feature type="region of interest" description="Disordered" evidence="1">
    <location>
        <begin position="284"/>
        <end position="311"/>
    </location>
</feature>
<name>A0A1Y4LYE4_9FIRM</name>
<keyword evidence="5" id="KW-1185">Reference proteome</keyword>